<comment type="caution">
    <text evidence="6">The sequence shown here is derived from an EMBL/GenBank/DDBJ whole genome shotgun (WGS) entry which is preliminary data.</text>
</comment>
<evidence type="ECO:0000259" key="5">
    <source>
        <dbReference type="Pfam" id="PF02737"/>
    </source>
</evidence>
<gene>
    <name evidence="6" type="ORF">SK069_19235</name>
</gene>
<reference evidence="6 7" key="1">
    <citation type="submission" date="2023-11" db="EMBL/GenBank/DDBJ databases">
        <authorList>
            <person name="Xu M."/>
            <person name="Jiang T."/>
        </authorList>
    </citation>
    <scope>NUCLEOTIDE SEQUENCE [LARGE SCALE GENOMIC DNA]</scope>
    <source>
        <strain evidence="6 7">SD</strain>
    </source>
</reference>
<evidence type="ECO:0000256" key="2">
    <source>
        <dbReference type="ARBA" id="ARBA00009463"/>
    </source>
</evidence>
<comment type="pathway">
    <text evidence="1">Lipid metabolism; butanoate metabolism.</text>
</comment>
<dbReference type="PANTHER" id="PTHR48075">
    <property type="entry name" value="3-HYDROXYACYL-COA DEHYDROGENASE FAMILY PROTEIN"/>
    <property type="match status" value="1"/>
</dbReference>
<dbReference type="Pfam" id="PF02737">
    <property type="entry name" value="3HCDH_N"/>
    <property type="match status" value="1"/>
</dbReference>
<dbReference type="EMBL" id="JAXAVX010000019">
    <property type="protein sequence ID" value="MDX8153739.1"/>
    <property type="molecule type" value="Genomic_DNA"/>
</dbReference>
<evidence type="ECO:0000259" key="4">
    <source>
        <dbReference type="Pfam" id="PF00725"/>
    </source>
</evidence>
<name>A0ABU4VRK9_9ACTN</name>
<protein>
    <submittedName>
        <fullName evidence="6">3-hydroxyacyl-CoA dehydrogenase NAD-binding domain-containing protein</fullName>
    </submittedName>
</protein>
<accession>A0ABU4VRK9</accession>
<dbReference type="InterPro" id="IPR008927">
    <property type="entry name" value="6-PGluconate_DH-like_C_sf"/>
</dbReference>
<dbReference type="Pfam" id="PF00725">
    <property type="entry name" value="3HCDH"/>
    <property type="match status" value="2"/>
</dbReference>
<keyword evidence="3" id="KW-0560">Oxidoreductase</keyword>
<dbReference type="InterPro" id="IPR036291">
    <property type="entry name" value="NAD(P)-bd_dom_sf"/>
</dbReference>
<dbReference type="InterPro" id="IPR006108">
    <property type="entry name" value="3HC_DH_C"/>
</dbReference>
<dbReference type="PANTHER" id="PTHR48075:SF5">
    <property type="entry name" value="3-HYDROXYBUTYRYL-COA DEHYDROGENASE"/>
    <property type="match status" value="1"/>
</dbReference>
<comment type="similarity">
    <text evidence="2">Belongs to the 3-hydroxyacyl-CoA dehydrogenase family.</text>
</comment>
<keyword evidence="7" id="KW-1185">Reference proteome</keyword>
<dbReference type="Gene3D" id="3.40.50.720">
    <property type="entry name" value="NAD(P)-binding Rossmann-like Domain"/>
    <property type="match status" value="1"/>
</dbReference>
<dbReference type="InterPro" id="IPR006176">
    <property type="entry name" value="3-OHacyl-CoA_DH_NAD-bd"/>
</dbReference>
<sequence length="514" mass="53588">MSARVPDTIAVIGAGTMGAGIAQLAAQAGARTLLHDPVPEALERGIAGIGKGLDRLVAKGKRTAEEVEEITGRIEAAATLEDLAPAGLVIEAAPERLEIKLDLFGKLAGIVAPDAVLATNTSSLSVTEIAASTPGTERVVGFHFFNPAPVMKLVEVVAGEGSSEQALAIARATGEAMGKHVVDAADVAGFLVNRVNRPYSLESLRLLQARIGTVEQLDRIMRRGAGFRMGPFELMDLIGIETNHAVAEGFYRQTFGEPRFQPSPLQARKIQAGHLGRKTGRGWYAYADGQPHRPDDAPAPEAGGGDGRTVAIVGSIPLADELRDAAAGAGFAVVGSDATDPWLTLDLRLDEAEGALPAGPRAVLLARGSLHALDPQAAGFHAVAPLEASRLIEVTATEATVPEALERLEGLVAGVGRHAERVADAPGLALGRVVAQLINEAAFLIGQGDATPEDVDAGMRLGVNHPRGPIAWSAALGLPHVVAILDALHRELGEERYRVAPLLRRRLAVGADLG</sequence>
<proteinExistence type="inferred from homology"/>
<evidence type="ECO:0000256" key="1">
    <source>
        <dbReference type="ARBA" id="ARBA00005086"/>
    </source>
</evidence>
<dbReference type="InterPro" id="IPR013328">
    <property type="entry name" value="6PGD_dom2"/>
</dbReference>
<organism evidence="6 7">
    <name type="scientific">Patulibacter brassicae</name>
    <dbReference type="NCBI Taxonomy" id="1705717"/>
    <lineage>
        <taxon>Bacteria</taxon>
        <taxon>Bacillati</taxon>
        <taxon>Actinomycetota</taxon>
        <taxon>Thermoleophilia</taxon>
        <taxon>Solirubrobacterales</taxon>
        <taxon>Patulibacteraceae</taxon>
        <taxon>Patulibacter</taxon>
    </lineage>
</organism>
<dbReference type="SUPFAM" id="SSF51735">
    <property type="entry name" value="NAD(P)-binding Rossmann-fold domains"/>
    <property type="match status" value="1"/>
</dbReference>
<feature type="domain" description="3-hydroxyacyl-CoA dehydrogenase C-terminal" evidence="4">
    <location>
        <begin position="189"/>
        <end position="286"/>
    </location>
</feature>
<dbReference type="SUPFAM" id="SSF48179">
    <property type="entry name" value="6-phosphogluconate dehydrogenase C-terminal domain-like"/>
    <property type="match status" value="2"/>
</dbReference>
<evidence type="ECO:0000313" key="6">
    <source>
        <dbReference type="EMBL" id="MDX8153739.1"/>
    </source>
</evidence>
<evidence type="ECO:0000313" key="7">
    <source>
        <dbReference type="Proteomes" id="UP001277761"/>
    </source>
</evidence>
<dbReference type="RefSeq" id="WP_319955888.1">
    <property type="nucleotide sequence ID" value="NZ_JAXAVX010000019.1"/>
</dbReference>
<dbReference type="Proteomes" id="UP001277761">
    <property type="component" value="Unassembled WGS sequence"/>
</dbReference>
<feature type="domain" description="3-hydroxyacyl-CoA dehydrogenase C-terminal" evidence="4">
    <location>
        <begin position="430"/>
        <end position="507"/>
    </location>
</feature>
<feature type="domain" description="3-hydroxyacyl-CoA dehydrogenase NAD binding" evidence="5">
    <location>
        <begin position="8"/>
        <end position="186"/>
    </location>
</feature>
<dbReference type="Gene3D" id="1.10.1040.10">
    <property type="entry name" value="N-(1-d-carboxylethyl)-l-norvaline Dehydrogenase, domain 2"/>
    <property type="match status" value="2"/>
</dbReference>
<evidence type="ECO:0000256" key="3">
    <source>
        <dbReference type="ARBA" id="ARBA00023002"/>
    </source>
</evidence>